<evidence type="ECO:0000313" key="2">
    <source>
        <dbReference type="Proteomes" id="UP001168821"/>
    </source>
</evidence>
<reference evidence="1" key="1">
    <citation type="journal article" date="2023" name="G3 (Bethesda)">
        <title>Whole genome assemblies of Zophobas morio and Tenebrio molitor.</title>
        <authorList>
            <person name="Kaur S."/>
            <person name="Stinson S.A."/>
            <person name="diCenzo G.C."/>
        </authorList>
    </citation>
    <scope>NUCLEOTIDE SEQUENCE</scope>
    <source>
        <strain evidence="1">QUZm001</strain>
    </source>
</reference>
<comment type="caution">
    <text evidence="1">The sequence shown here is derived from an EMBL/GenBank/DDBJ whole genome shotgun (WGS) entry which is preliminary data.</text>
</comment>
<gene>
    <name evidence="1" type="ORF">Zmor_004761</name>
</gene>
<dbReference type="AlphaFoldDB" id="A0AA38MKX4"/>
<sequence length="192" mass="22468">MSRVQWKSRRTLGIVISLLVLYLTVRIKNYEHKAGVFLSETHPNEVWEFVADFSNMKTLNPTITDFTILTESGNYDHWKYSTQYSEYLSHWPHLHNVAVAHFNVKADAKKDVYLINSVHKTCLLFGFFCLDSESEFKFMHGNSSSKGSFCEENIIYQCPAVLSSFCRREVVFQRDAIMRNLKTHFLKKTHRS</sequence>
<proteinExistence type="predicted"/>
<protein>
    <submittedName>
        <fullName evidence="1">Uncharacterized protein</fullName>
    </submittedName>
</protein>
<dbReference type="Proteomes" id="UP001168821">
    <property type="component" value="Unassembled WGS sequence"/>
</dbReference>
<organism evidence="1 2">
    <name type="scientific">Zophobas morio</name>
    <dbReference type="NCBI Taxonomy" id="2755281"/>
    <lineage>
        <taxon>Eukaryota</taxon>
        <taxon>Metazoa</taxon>
        <taxon>Ecdysozoa</taxon>
        <taxon>Arthropoda</taxon>
        <taxon>Hexapoda</taxon>
        <taxon>Insecta</taxon>
        <taxon>Pterygota</taxon>
        <taxon>Neoptera</taxon>
        <taxon>Endopterygota</taxon>
        <taxon>Coleoptera</taxon>
        <taxon>Polyphaga</taxon>
        <taxon>Cucujiformia</taxon>
        <taxon>Tenebrionidae</taxon>
        <taxon>Zophobas</taxon>
    </lineage>
</organism>
<keyword evidence="2" id="KW-1185">Reference proteome</keyword>
<name>A0AA38MKX4_9CUCU</name>
<accession>A0AA38MKX4</accession>
<dbReference type="EMBL" id="JALNTZ010000002">
    <property type="protein sequence ID" value="KAJ3660306.1"/>
    <property type="molecule type" value="Genomic_DNA"/>
</dbReference>
<evidence type="ECO:0000313" key="1">
    <source>
        <dbReference type="EMBL" id="KAJ3660306.1"/>
    </source>
</evidence>